<dbReference type="InterPro" id="IPR015184">
    <property type="entry name" value="QH-AmDH_asu_dom_IV"/>
</dbReference>
<comment type="caution">
    <text evidence="5">The sequence shown here is derived from an EMBL/GenBank/DDBJ whole genome shotgun (WGS) entry which is preliminary data.</text>
</comment>
<feature type="domain" description="Quinohemoprotein amine dehydrogenase alpha subunit" evidence="4">
    <location>
        <begin position="207"/>
        <end position="309"/>
    </location>
</feature>
<dbReference type="Pfam" id="PF14930">
    <property type="entry name" value="Qn_am_d_aII"/>
    <property type="match status" value="1"/>
</dbReference>
<dbReference type="NCBIfam" id="TIGR03908">
    <property type="entry name" value="QH_alpha"/>
    <property type="match status" value="1"/>
</dbReference>
<dbReference type="Gene3D" id="2.40.128.120">
    <property type="entry name" value="Quinohemoprotein amine dehydrogenase alpha subunit, domain 2"/>
    <property type="match status" value="1"/>
</dbReference>
<evidence type="ECO:0000313" key="6">
    <source>
        <dbReference type="Proteomes" id="UP000244081"/>
    </source>
</evidence>
<keyword evidence="1" id="KW-0732">Signal</keyword>
<accession>A0A2T5V6G2</accession>
<dbReference type="EMBL" id="QAYG01000007">
    <property type="protein sequence ID" value="PTW59341.1"/>
    <property type="molecule type" value="Genomic_DNA"/>
</dbReference>
<dbReference type="InterPro" id="IPR014756">
    <property type="entry name" value="Ig_E-set"/>
</dbReference>
<dbReference type="Pfam" id="PF09100">
    <property type="entry name" value="Qn_am_d_aIV"/>
    <property type="match status" value="1"/>
</dbReference>
<dbReference type="GO" id="GO:0020037">
    <property type="term" value="F:heme binding"/>
    <property type="evidence" value="ECO:0007669"/>
    <property type="project" value="InterPro"/>
</dbReference>
<dbReference type="Pfam" id="PF09098">
    <property type="entry name" value="Dehyd-heme_bind"/>
    <property type="match status" value="1"/>
</dbReference>
<dbReference type="RefSeq" id="WP_107990880.1">
    <property type="nucleotide sequence ID" value="NZ_QAYG01000007.1"/>
</dbReference>
<dbReference type="GO" id="GO:0009055">
    <property type="term" value="F:electron transfer activity"/>
    <property type="evidence" value="ECO:0007669"/>
    <property type="project" value="InterPro"/>
</dbReference>
<feature type="domain" description="Quinohemoprotein amine dehydrogenase alpha subunit haem binding" evidence="2">
    <location>
        <begin position="35"/>
        <end position="196"/>
    </location>
</feature>
<feature type="domain" description="Quinohemoprotein amine dehydrogenase alpha subunit" evidence="3">
    <location>
        <begin position="395"/>
        <end position="524"/>
    </location>
</feature>
<proteinExistence type="predicted"/>
<protein>
    <submittedName>
        <fullName evidence="5">Quinohemoprotein amine dehydrogenase</fullName>
    </submittedName>
</protein>
<keyword evidence="6" id="KW-1185">Reference proteome</keyword>
<dbReference type="InterPro" id="IPR015182">
    <property type="entry name" value="QH-AmDH_asu_heme-bd_dom"/>
</dbReference>
<organism evidence="5 6">
    <name type="scientific">Breoghania corrubedonensis</name>
    <dbReference type="NCBI Taxonomy" id="665038"/>
    <lineage>
        <taxon>Bacteria</taxon>
        <taxon>Pseudomonadati</taxon>
        <taxon>Pseudomonadota</taxon>
        <taxon>Alphaproteobacteria</taxon>
        <taxon>Hyphomicrobiales</taxon>
        <taxon>Stappiaceae</taxon>
        <taxon>Breoghania</taxon>
    </lineage>
</organism>
<evidence type="ECO:0000313" key="5">
    <source>
        <dbReference type="EMBL" id="PTW59341.1"/>
    </source>
</evidence>
<dbReference type="SUPFAM" id="SSF46626">
    <property type="entry name" value="Cytochrome c"/>
    <property type="match status" value="2"/>
</dbReference>
<feature type="chain" id="PRO_5015468694" evidence="1">
    <location>
        <begin position="27"/>
        <end position="525"/>
    </location>
</feature>
<gene>
    <name evidence="5" type="ORF">C8N35_10754</name>
</gene>
<feature type="signal peptide" evidence="1">
    <location>
        <begin position="1"/>
        <end position="26"/>
    </location>
</feature>
<dbReference type="Gene3D" id="1.10.760.10">
    <property type="entry name" value="Cytochrome c-like domain"/>
    <property type="match status" value="1"/>
</dbReference>
<dbReference type="SUPFAM" id="SSF81296">
    <property type="entry name" value="E set domains"/>
    <property type="match status" value="1"/>
</dbReference>
<name>A0A2T5V6G2_9HYPH</name>
<sequence length="525" mass="55162">MMKRLRAGLPAGAVGLMLMTPGAALAQADAPDPATLLADTCGACHAADASGALSRINGQRKTPEGWLMTIVRMRLFHGMVIDPATQATLVHYLADTQGLAPSEADDFRYILEREPAVVEQVEAPLAEMCARCHSAARIGLQRRTREEWNLHIDFHVGQWPTLEYQALARDRDWLKIAREEVVPLLAEKYPFKTDAWDAWKHAAKPEATGGWVFTTRLPEKGEAYGKLEVSGSAQPYAVSGTLKTADGEALPISGKLNVYTGYEWRANLTIGDTVYRQVLAISEDGSALSGRQFLHDEDSLGGTFKAVKAGGGALIAGTVPSTLPAGSKARVQIVGAGLESATLSGALEASGGTANDYGVALDVAPADDADGAVSVAAGEAALQGALAVYSHIDSLKVEPAFAVSRVGGGGGSAPAVKARFAAIGFWKGPDGKAGTDDDVRIGAVPATWSVEPFNEEAEKLEDVKYAGAMNADLGIFTPSVAGPNPERPFSTNNAGNLKVLATSGEVSGEGQLIVTVQRWNDPPIH</sequence>
<dbReference type="SUPFAM" id="SSF69298">
    <property type="entry name" value="Quinohemoprotein amine dehydrogenase A chain, domain 3"/>
    <property type="match status" value="1"/>
</dbReference>
<dbReference type="InterPro" id="IPR009111">
    <property type="entry name" value="QH-AmDH_asu_dom2"/>
</dbReference>
<reference evidence="5 6" key="1">
    <citation type="submission" date="2018-04" db="EMBL/GenBank/DDBJ databases">
        <title>Genomic Encyclopedia of Archaeal and Bacterial Type Strains, Phase II (KMG-II): from individual species to whole genera.</title>
        <authorList>
            <person name="Goeker M."/>
        </authorList>
    </citation>
    <scope>NUCLEOTIDE SEQUENCE [LARGE SCALE GENOMIC DNA]</scope>
    <source>
        <strain evidence="5 6">DSM 23382</strain>
    </source>
</reference>
<dbReference type="Gene3D" id="2.60.40.10">
    <property type="entry name" value="Immunoglobulins"/>
    <property type="match status" value="1"/>
</dbReference>
<evidence type="ECO:0000259" key="2">
    <source>
        <dbReference type="Pfam" id="PF09098"/>
    </source>
</evidence>
<dbReference type="Proteomes" id="UP000244081">
    <property type="component" value="Unassembled WGS sequence"/>
</dbReference>
<evidence type="ECO:0000259" key="3">
    <source>
        <dbReference type="Pfam" id="PF09100"/>
    </source>
</evidence>
<dbReference type="AlphaFoldDB" id="A0A2T5V6G2"/>
<dbReference type="InterPro" id="IPR013783">
    <property type="entry name" value="Ig-like_fold"/>
</dbReference>
<evidence type="ECO:0000259" key="4">
    <source>
        <dbReference type="Pfam" id="PF14930"/>
    </source>
</evidence>
<dbReference type="InterPro" id="IPR023887">
    <property type="entry name" value="QH-AmDH_asu"/>
</dbReference>
<dbReference type="InterPro" id="IPR036909">
    <property type="entry name" value="Cyt_c-like_dom_sf"/>
</dbReference>
<evidence type="ECO:0000256" key="1">
    <source>
        <dbReference type="SAM" id="SignalP"/>
    </source>
</evidence>
<dbReference type="OrthoDB" id="5345472at2"/>
<dbReference type="InterPro" id="IPR036718">
    <property type="entry name" value="H-AmDH_asu_dom2_sf"/>
</dbReference>